<dbReference type="RefSeq" id="WP_020645920.1">
    <property type="nucleotide sequence ID" value="NZ_QHHU01000028.1"/>
</dbReference>
<evidence type="ECO:0000259" key="1">
    <source>
        <dbReference type="Pfam" id="PF14472"/>
    </source>
</evidence>
<proteinExistence type="predicted"/>
<reference evidence="2 3" key="1">
    <citation type="submission" date="2018-05" db="EMBL/GenBank/DDBJ databases">
        <title>Evolution of GPA BGCs.</title>
        <authorList>
            <person name="Waglechner N."/>
            <person name="Wright G.D."/>
        </authorList>
    </citation>
    <scope>NUCLEOTIDE SEQUENCE [LARGE SCALE GENOMIC DNA]</scope>
    <source>
        <strain evidence="2 3">DSM 5908</strain>
    </source>
</reference>
<sequence>MQVTTRRGSVEFDGTTVTIRPPRGLGSVLAGKSEMSVPLRAIRYIEFSPAVALKNGYFRINTGQPPLTGTPIRPAFMEAIKDAHSIIFTGREADQFVQLKNAIEEALDNGRR</sequence>
<comment type="caution">
    <text evidence="2">The sequence shown here is derived from an EMBL/GenBank/DDBJ whole genome shotgun (WGS) entry which is preliminary data.</text>
</comment>
<feature type="domain" description="DUF4429" evidence="1">
    <location>
        <begin position="10"/>
        <end position="103"/>
    </location>
</feature>
<evidence type="ECO:0000313" key="2">
    <source>
        <dbReference type="EMBL" id="RSM42682.1"/>
    </source>
</evidence>
<name>A0A428WI20_AMYBA</name>
<keyword evidence="3" id="KW-1185">Reference proteome</keyword>
<evidence type="ECO:0000313" key="3">
    <source>
        <dbReference type="Proteomes" id="UP000286716"/>
    </source>
</evidence>
<protein>
    <submittedName>
        <fullName evidence="2">DUF4429 domain-containing protein</fullName>
    </submittedName>
</protein>
<dbReference type="AlphaFoldDB" id="A0A428WI20"/>
<dbReference type="EMBL" id="QHHU01000028">
    <property type="protein sequence ID" value="RSM42682.1"/>
    <property type="molecule type" value="Genomic_DNA"/>
</dbReference>
<dbReference type="Proteomes" id="UP000286716">
    <property type="component" value="Unassembled WGS sequence"/>
</dbReference>
<organism evidence="2 3">
    <name type="scientific">Amycolatopsis balhimycina DSM 5908</name>
    <dbReference type="NCBI Taxonomy" id="1081091"/>
    <lineage>
        <taxon>Bacteria</taxon>
        <taxon>Bacillati</taxon>
        <taxon>Actinomycetota</taxon>
        <taxon>Actinomycetes</taxon>
        <taxon>Pseudonocardiales</taxon>
        <taxon>Pseudonocardiaceae</taxon>
        <taxon>Amycolatopsis</taxon>
    </lineage>
</organism>
<accession>A0A428WI20</accession>
<gene>
    <name evidence="2" type="ORF">DMA12_20905</name>
</gene>
<dbReference type="InterPro" id="IPR027860">
    <property type="entry name" value="DUF4429"/>
</dbReference>
<dbReference type="OrthoDB" id="9900961at2"/>
<dbReference type="Pfam" id="PF14472">
    <property type="entry name" value="DUF4429"/>
    <property type="match status" value="1"/>
</dbReference>